<gene>
    <name evidence="1" type="ORF">HDF09_003075</name>
</gene>
<keyword evidence="2" id="KW-1185">Reference proteome</keyword>
<protein>
    <submittedName>
        <fullName evidence="1">Uncharacterized protein</fullName>
    </submittedName>
</protein>
<comment type="caution">
    <text evidence="1">The sequence shown here is derived from an EMBL/GenBank/DDBJ whole genome shotgun (WGS) entry which is preliminary data.</text>
</comment>
<sequence>MLLSFCLLCGGAGEFVFLQILHGEEQSQVAKRILGQQINQHRGIAPIGVAAIV</sequence>
<reference evidence="1" key="1">
    <citation type="submission" date="2020-08" db="EMBL/GenBank/DDBJ databases">
        <title>Genomic Encyclopedia of Type Strains, Phase IV (KMG-V): Genome sequencing to study the core and pangenomes of soil and plant-associated prokaryotes.</title>
        <authorList>
            <person name="Whitman W."/>
        </authorList>
    </citation>
    <scope>NUCLEOTIDE SEQUENCE [LARGE SCALE GENOMIC DNA]</scope>
    <source>
        <strain evidence="1">M8UP27</strain>
    </source>
</reference>
<evidence type="ECO:0000313" key="1">
    <source>
        <dbReference type="EMBL" id="MBB5318378.1"/>
    </source>
</evidence>
<dbReference type="Proteomes" id="UP000568106">
    <property type="component" value="Unassembled WGS sequence"/>
</dbReference>
<evidence type="ECO:0000313" key="2">
    <source>
        <dbReference type="Proteomes" id="UP000568106"/>
    </source>
</evidence>
<organism evidence="1 2">
    <name type="scientific">Tunturiibacter empetritectus</name>
    <dbReference type="NCBI Taxonomy" id="3069691"/>
    <lineage>
        <taxon>Bacteria</taxon>
        <taxon>Pseudomonadati</taxon>
        <taxon>Acidobacteriota</taxon>
        <taxon>Terriglobia</taxon>
        <taxon>Terriglobales</taxon>
        <taxon>Acidobacteriaceae</taxon>
        <taxon>Tunturiibacter</taxon>
    </lineage>
</organism>
<accession>A0A7W8IJS5</accession>
<dbReference type="EMBL" id="JACHDY010000004">
    <property type="protein sequence ID" value="MBB5318378.1"/>
    <property type="molecule type" value="Genomic_DNA"/>
</dbReference>
<name>A0A7W8IJS5_9BACT</name>
<proteinExistence type="predicted"/>
<dbReference type="AlphaFoldDB" id="A0A7W8IJS5"/>